<name>A0A7J7EP43_DICBM</name>
<evidence type="ECO:0000256" key="6">
    <source>
        <dbReference type="ARBA" id="ARBA00023180"/>
    </source>
</evidence>
<dbReference type="PROSITE" id="PS00134">
    <property type="entry name" value="TRYPSIN_HIS"/>
    <property type="match status" value="2"/>
</dbReference>
<dbReference type="CDD" id="cd00190">
    <property type="entry name" value="Tryp_SPc"/>
    <property type="match status" value="2"/>
</dbReference>
<keyword evidence="1 7" id="KW-0645">Protease</keyword>
<dbReference type="PROSITE" id="PS00135">
    <property type="entry name" value="TRYPSIN_SER"/>
    <property type="match status" value="2"/>
</dbReference>
<evidence type="ECO:0000256" key="5">
    <source>
        <dbReference type="ARBA" id="ARBA00023157"/>
    </source>
</evidence>
<organism evidence="11 12">
    <name type="scientific">Diceros bicornis minor</name>
    <name type="common">South-central black rhinoceros</name>
    <dbReference type="NCBI Taxonomy" id="77932"/>
    <lineage>
        <taxon>Eukaryota</taxon>
        <taxon>Metazoa</taxon>
        <taxon>Chordata</taxon>
        <taxon>Craniata</taxon>
        <taxon>Vertebrata</taxon>
        <taxon>Euteleostomi</taxon>
        <taxon>Mammalia</taxon>
        <taxon>Eutheria</taxon>
        <taxon>Laurasiatheria</taxon>
        <taxon>Perissodactyla</taxon>
        <taxon>Rhinocerotidae</taxon>
        <taxon>Diceros</taxon>
    </lineage>
</organism>
<feature type="non-terminal residue" evidence="11">
    <location>
        <position position="678"/>
    </location>
</feature>
<accession>A0A7J7EP43</accession>
<keyword evidence="4 7" id="KW-0720">Serine protease</keyword>
<dbReference type="InterPro" id="IPR001254">
    <property type="entry name" value="Trypsin_dom"/>
</dbReference>
<dbReference type="InterPro" id="IPR043504">
    <property type="entry name" value="Peptidase_S1_PA_chymotrypsin"/>
</dbReference>
<dbReference type="Proteomes" id="UP000551758">
    <property type="component" value="Unassembled WGS sequence"/>
</dbReference>
<dbReference type="Pfam" id="PF00089">
    <property type="entry name" value="Trypsin"/>
    <property type="match status" value="2"/>
</dbReference>
<gene>
    <name evidence="11" type="ORF">HPG69_000033</name>
</gene>
<evidence type="ECO:0000256" key="2">
    <source>
        <dbReference type="ARBA" id="ARBA00022729"/>
    </source>
</evidence>
<dbReference type="InterPro" id="IPR033116">
    <property type="entry name" value="TRYPSIN_SER"/>
</dbReference>
<dbReference type="PRINTS" id="PR00722">
    <property type="entry name" value="CHYMOTRYPSIN"/>
</dbReference>
<evidence type="ECO:0000259" key="10">
    <source>
        <dbReference type="PROSITE" id="PS50240"/>
    </source>
</evidence>
<feature type="signal peptide" evidence="9">
    <location>
        <begin position="1"/>
        <end position="19"/>
    </location>
</feature>
<evidence type="ECO:0000256" key="7">
    <source>
        <dbReference type="RuleBase" id="RU363034"/>
    </source>
</evidence>
<dbReference type="AlphaFoldDB" id="A0A7J7EP43"/>
<evidence type="ECO:0000256" key="3">
    <source>
        <dbReference type="ARBA" id="ARBA00022801"/>
    </source>
</evidence>
<dbReference type="InterPro" id="IPR001314">
    <property type="entry name" value="Peptidase_S1A"/>
</dbReference>
<dbReference type="FunFam" id="2.40.10.10:FF:000024">
    <property type="entry name" value="Serine protease 53"/>
    <property type="match status" value="2"/>
</dbReference>
<reference evidence="11 12" key="1">
    <citation type="journal article" date="2020" name="Mol. Biol. Evol.">
        <title>Interspecific Gene Flow and the Evolution of Specialization in Black and White Rhinoceros.</title>
        <authorList>
            <person name="Moodley Y."/>
            <person name="Westbury M.V."/>
            <person name="Russo I.M."/>
            <person name="Gopalakrishnan S."/>
            <person name="Rakotoarivelo A."/>
            <person name="Olsen R.A."/>
            <person name="Prost S."/>
            <person name="Tunstall T."/>
            <person name="Ryder O.A."/>
            <person name="Dalen L."/>
            <person name="Bruford M.W."/>
        </authorList>
    </citation>
    <scope>NUCLEOTIDE SEQUENCE [LARGE SCALE GENOMIC DNA]</scope>
    <source>
        <strain evidence="11">SBR-YM</strain>
        <tissue evidence="11">Skin</tissue>
    </source>
</reference>
<protein>
    <recommendedName>
        <fullName evidence="10">Peptidase S1 domain-containing protein</fullName>
    </recommendedName>
</protein>
<evidence type="ECO:0000256" key="8">
    <source>
        <dbReference type="SAM" id="MobiDB-lite"/>
    </source>
</evidence>
<dbReference type="EMBL" id="JACDTQ010002538">
    <property type="protein sequence ID" value="KAF5917570.1"/>
    <property type="molecule type" value="Genomic_DNA"/>
</dbReference>
<sequence>MELALTATLLSLLLGALQGSPPALPSNFSWTSATGIDLDSGRTVCGRPQVSGRIMSGQDAQSGEWPWQVSLREDREHVCGGSLIAEDWVLTAAHCFDQKQPLSAYTVLLGSISSYPQVDDPQELRDVAQFIIHPNYLEENNRGDIALVQLASPVTFSDLILPVCLPSPGDPLGHGTSCWVTGWGNIGTNQPLPPPFTLKELEVPLIDAQTCDAYYHENSDVPSQEPIILEDMLCAGFEEGEKDACGGDSGGPLVCDVGGIWIQAGVVTWGSECGLSKRPGVYANVSFYAPWIASTIGSSAPELRTFSPGLAGIFFSALLLLLGPLGGTPDSLGLVSRTHRCSHPRVRLSVSGPCGQRNVPTRVVGGKDSVRGRWPWMGSLRLWGSHHCGASLLSRRWVLSAAHCFQTNKDPYEWTVQFGELSAAPSIWNLQAYYNRYQVEEIVLSPSYLGPTAYDIAMLKLSSSVTYNKYIRPICVLASSAEFQNRTDCWVTGWGDIQEEHMLPAPYVLQEVQVGIINTTMCNYLYKQPAFRLDIWGDMVCAGDAEGGKDACFGDSGGPLACEERGLWIQVGIVSWGVGCGRPNRPGVYTDVSRHFRWIRTLMARGTPKPDPTQLLLPLALLWATPLLRPRTHPGTSRCPRPGRKRAPGDPQHSARGHHRCRHRQTWLRLGRTEPWVL</sequence>
<comment type="caution">
    <text evidence="11">The sequence shown here is derived from an EMBL/GenBank/DDBJ whole genome shotgun (WGS) entry which is preliminary data.</text>
</comment>
<evidence type="ECO:0000313" key="11">
    <source>
        <dbReference type="EMBL" id="KAF5917570.1"/>
    </source>
</evidence>
<feature type="domain" description="Peptidase S1" evidence="10">
    <location>
        <begin position="54"/>
        <end position="297"/>
    </location>
</feature>
<dbReference type="SMART" id="SM00020">
    <property type="entry name" value="Tryp_SPc"/>
    <property type="match status" value="2"/>
</dbReference>
<dbReference type="GO" id="GO:0006508">
    <property type="term" value="P:proteolysis"/>
    <property type="evidence" value="ECO:0007669"/>
    <property type="project" value="UniProtKB-KW"/>
</dbReference>
<feature type="region of interest" description="Disordered" evidence="8">
    <location>
        <begin position="632"/>
        <end position="661"/>
    </location>
</feature>
<evidence type="ECO:0000313" key="12">
    <source>
        <dbReference type="Proteomes" id="UP000551758"/>
    </source>
</evidence>
<evidence type="ECO:0000256" key="1">
    <source>
        <dbReference type="ARBA" id="ARBA00022670"/>
    </source>
</evidence>
<keyword evidence="6" id="KW-0325">Glycoprotein</keyword>
<dbReference type="SUPFAM" id="SSF50494">
    <property type="entry name" value="Trypsin-like serine proteases"/>
    <property type="match status" value="2"/>
</dbReference>
<dbReference type="InterPro" id="IPR018114">
    <property type="entry name" value="TRYPSIN_HIS"/>
</dbReference>
<evidence type="ECO:0000256" key="4">
    <source>
        <dbReference type="ARBA" id="ARBA00022825"/>
    </source>
</evidence>
<dbReference type="InterPro" id="IPR009003">
    <property type="entry name" value="Peptidase_S1_PA"/>
</dbReference>
<feature type="chain" id="PRO_5029521697" description="Peptidase S1 domain-containing protein" evidence="9">
    <location>
        <begin position="20"/>
        <end position="678"/>
    </location>
</feature>
<dbReference type="PROSITE" id="PS50240">
    <property type="entry name" value="TRYPSIN_DOM"/>
    <property type="match status" value="2"/>
</dbReference>
<dbReference type="PANTHER" id="PTHR24253">
    <property type="entry name" value="TRANSMEMBRANE PROTEASE SERINE"/>
    <property type="match status" value="1"/>
</dbReference>
<proteinExistence type="predicted"/>
<keyword evidence="3 7" id="KW-0378">Hydrolase</keyword>
<keyword evidence="2 9" id="KW-0732">Signal</keyword>
<feature type="domain" description="Peptidase S1" evidence="10">
    <location>
        <begin position="363"/>
        <end position="604"/>
    </location>
</feature>
<keyword evidence="5" id="KW-1015">Disulfide bond</keyword>
<dbReference type="GO" id="GO:0004252">
    <property type="term" value="F:serine-type endopeptidase activity"/>
    <property type="evidence" value="ECO:0007669"/>
    <property type="project" value="InterPro"/>
</dbReference>
<keyword evidence="12" id="KW-1185">Reference proteome</keyword>
<dbReference type="PANTHER" id="PTHR24253:SF144">
    <property type="entry name" value="CHYMOTRYPSIN-LIKE PROTEASE CTRL-1-RELATED"/>
    <property type="match status" value="1"/>
</dbReference>
<evidence type="ECO:0000256" key="9">
    <source>
        <dbReference type="SAM" id="SignalP"/>
    </source>
</evidence>
<dbReference type="Gene3D" id="2.40.10.10">
    <property type="entry name" value="Trypsin-like serine proteases"/>
    <property type="match status" value="3"/>
</dbReference>